<keyword evidence="2" id="KW-1185">Reference proteome</keyword>
<comment type="caution">
    <text evidence="1">The sequence shown here is derived from an EMBL/GenBank/DDBJ whole genome shotgun (WGS) entry which is preliminary data.</text>
</comment>
<protein>
    <submittedName>
        <fullName evidence="1">Uncharacterized protein</fullName>
    </submittedName>
</protein>
<proteinExistence type="predicted"/>
<name>A0ACC1H772_9FUNG</name>
<evidence type="ECO:0000313" key="1">
    <source>
        <dbReference type="EMBL" id="KAJ1670454.1"/>
    </source>
</evidence>
<sequence length="93" mass="9561">MPGRRADASVTAPEEAPVTLRRETTLPANGQVGDIGGEPSVKLQHSNPATREAASDDIISLQRRESHQHAAAPHGGAGVKDGGAVVIAPVPKQ</sequence>
<feature type="non-terminal residue" evidence="1">
    <location>
        <position position="93"/>
    </location>
</feature>
<accession>A0ACC1H772</accession>
<reference evidence="1" key="1">
    <citation type="submission" date="2022-06" db="EMBL/GenBank/DDBJ databases">
        <title>Phylogenomic reconstructions and comparative analyses of Kickxellomycotina fungi.</title>
        <authorList>
            <person name="Reynolds N.K."/>
            <person name="Stajich J.E."/>
            <person name="Barry K."/>
            <person name="Grigoriev I.V."/>
            <person name="Crous P."/>
            <person name="Smith M.E."/>
        </authorList>
    </citation>
    <scope>NUCLEOTIDE SEQUENCE</scope>
    <source>
        <strain evidence="1">RSA 2271</strain>
    </source>
</reference>
<gene>
    <name evidence="1" type="ORF">EV182_008202</name>
</gene>
<evidence type="ECO:0000313" key="2">
    <source>
        <dbReference type="Proteomes" id="UP001145114"/>
    </source>
</evidence>
<organism evidence="1 2">
    <name type="scientific">Spiromyces aspiralis</name>
    <dbReference type="NCBI Taxonomy" id="68401"/>
    <lineage>
        <taxon>Eukaryota</taxon>
        <taxon>Fungi</taxon>
        <taxon>Fungi incertae sedis</taxon>
        <taxon>Zoopagomycota</taxon>
        <taxon>Kickxellomycotina</taxon>
        <taxon>Kickxellomycetes</taxon>
        <taxon>Kickxellales</taxon>
        <taxon>Kickxellaceae</taxon>
        <taxon>Spiromyces</taxon>
    </lineage>
</organism>
<dbReference type="Proteomes" id="UP001145114">
    <property type="component" value="Unassembled WGS sequence"/>
</dbReference>
<dbReference type="EMBL" id="JAMZIH010009256">
    <property type="protein sequence ID" value="KAJ1670454.1"/>
    <property type="molecule type" value="Genomic_DNA"/>
</dbReference>